<dbReference type="CDD" id="cd04301">
    <property type="entry name" value="NAT_SF"/>
    <property type="match status" value="1"/>
</dbReference>
<accession>A0A0P6XCN7</accession>
<dbReference type="Gene3D" id="3.40.630.30">
    <property type="match status" value="1"/>
</dbReference>
<dbReference type="PANTHER" id="PTHR43233">
    <property type="entry name" value="FAMILY N-ACETYLTRANSFERASE, PUTATIVE (AFU_ORTHOLOGUE AFUA_6G03350)-RELATED"/>
    <property type="match status" value="1"/>
</dbReference>
<protein>
    <submittedName>
        <fullName evidence="2">GCN5 family acetyltransferase</fullName>
    </submittedName>
</protein>
<keyword evidence="2" id="KW-0808">Transferase</keyword>
<dbReference type="STRING" id="70996.SE18_25055"/>
<dbReference type="InterPro" id="IPR000182">
    <property type="entry name" value="GNAT_dom"/>
</dbReference>
<dbReference type="GO" id="GO:0016747">
    <property type="term" value="F:acyltransferase activity, transferring groups other than amino-acyl groups"/>
    <property type="evidence" value="ECO:0007669"/>
    <property type="project" value="InterPro"/>
</dbReference>
<dbReference type="AlphaFoldDB" id="A0A0P6XCN7"/>
<name>A0A0P6XCN7_9CHLR</name>
<dbReference type="PANTHER" id="PTHR43233:SF1">
    <property type="entry name" value="FAMILY N-ACETYLTRANSFERASE, PUTATIVE (AFU_ORTHOLOGUE AFUA_6G03350)-RELATED"/>
    <property type="match status" value="1"/>
</dbReference>
<organism evidence="2 3">
    <name type="scientific">Herpetosiphon geysericola</name>
    <dbReference type="NCBI Taxonomy" id="70996"/>
    <lineage>
        <taxon>Bacteria</taxon>
        <taxon>Bacillati</taxon>
        <taxon>Chloroflexota</taxon>
        <taxon>Chloroflexia</taxon>
        <taxon>Herpetosiphonales</taxon>
        <taxon>Herpetosiphonaceae</taxon>
        <taxon>Herpetosiphon</taxon>
    </lineage>
</organism>
<feature type="domain" description="N-acetyltransferase" evidence="1">
    <location>
        <begin position="8"/>
        <end position="139"/>
    </location>
</feature>
<dbReference type="RefSeq" id="WP_054537206.1">
    <property type="nucleotide sequence ID" value="NZ_LGKP01000040.1"/>
</dbReference>
<proteinExistence type="predicted"/>
<comment type="caution">
    <text evidence="2">The sequence shown here is derived from an EMBL/GenBank/DDBJ whole genome shotgun (WGS) entry which is preliminary data.</text>
</comment>
<keyword evidence="3" id="KW-1185">Reference proteome</keyword>
<sequence>MQWQRGDYTISTDPALLDYAAIVAGLHQTYWAAERDPAIIIRSVEHSLCFGVYHGQQQIGLARVITDYAVFAYIDDVYILAEHRGQGLGKWLVQTMLAYPELQGLRRWLLATRNAQGLYAQVGFGPLASAEPWMEIFKQQTEN</sequence>
<gene>
    <name evidence="2" type="ORF">SE18_25055</name>
</gene>
<evidence type="ECO:0000313" key="2">
    <source>
        <dbReference type="EMBL" id="KPL80316.1"/>
    </source>
</evidence>
<dbReference type="Proteomes" id="UP000050277">
    <property type="component" value="Unassembled WGS sequence"/>
</dbReference>
<dbReference type="Pfam" id="PF00583">
    <property type="entry name" value="Acetyltransf_1"/>
    <property type="match status" value="1"/>
</dbReference>
<reference evidence="2 3" key="1">
    <citation type="submission" date="2015-07" db="EMBL/GenBank/DDBJ databases">
        <title>Whole genome sequence of Herpetosiphon geysericola DSM 7119.</title>
        <authorList>
            <person name="Hemp J."/>
            <person name="Ward L.M."/>
            <person name="Pace L.A."/>
            <person name="Fischer W.W."/>
        </authorList>
    </citation>
    <scope>NUCLEOTIDE SEQUENCE [LARGE SCALE GENOMIC DNA]</scope>
    <source>
        <strain evidence="2 3">DSM 7119</strain>
    </source>
</reference>
<dbReference type="InterPro" id="IPR053144">
    <property type="entry name" value="Acetyltransferase_Butenolide"/>
</dbReference>
<evidence type="ECO:0000259" key="1">
    <source>
        <dbReference type="PROSITE" id="PS51186"/>
    </source>
</evidence>
<dbReference type="PROSITE" id="PS51186">
    <property type="entry name" value="GNAT"/>
    <property type="match status" value="1"/>
</dbReference>
<dbReference type="SUPFAM" id="SSF55729">
    <property type="entry name" value="Acyl-CoA N-acyltransferases (Nat)"/>
    <property type="match status" value="1"/>
</dbReference>
<dbReference type="PATRIC" id="fig|70996.4.peg.5132"/>
<dbReference type="InterPro" id="IPR016181">
    <property type="entry name" value="Acyl_CoA_acyltransferase"/>
</dbReference>
<evidence type="ECO:0000313" key="3">
    <source>
        <dbReference type="Proteomes" id="UP000050277"/>
    </source>
</evidence>
<dbReference type="EMBL" id="LGKP01000040">
    <property type="protein sequence ID" value="KPL80316.1"/>
    <property type="molecule type" value="Genomic_DNA"/>
</dbReference>
<dbReference type="OrthoDB" id="3216107at2"/>